<proteinExistence type="inferred from homology"/>
<keyword evidence="9" id="KW-1185">Reference proteome</keyword>
<evidence type="ECO:0000256" key="5">
    <source>
        <dbReference type="ARBA" id="ARBA00023136"/>
    </source>
</evidence>
<dbReference type="AlphaFoldDB" id="A0A3B3SXA8"/>
<feature type="transmembrane region" description="Helical" evidence="7">
    <location>
        <begin position="317"/>
        <end position="337"/>
    </location>
</feature>
<sequence>MVTVAMERKGRLPVSQQQVTHRLVTVVPCLPATLRDSEVPHFFRERHVLTGYRPLHQDWRYYLLSLFRRHNETVNVWTHLLGALLVLVWFRELAEVVDFAGDAHSWPLLILLLSSFCYMSFSTVAHLLAPRSELTHYALFFLDYVGVALYQYGSAAVHFHYAVPDDWPHWLLGPFMPVAALLCCFSCFGCCFGKYCSHSSPSSIRKLGQVLPSALAYAWDTSPVFWRLWGCLPSCEQDPAALFHAGQVGFFLASALFFTLLLPERWLAGRCDFLGQGHQLFHTLLVLCTLCQLQASHLDYRGRRMLYLRLHGDGEPAFLVCLFVAVALVCTSVAIGMTSKVAGRK</sequence>
<dbReference type="InterPro" id="IPR004254">
    <property type="entry name" value="AdipoR/HlyIII-related"/>
</dbReference>
<evidence type="ECO:0000256" key="3">
    <source>
        <dbReference type="ARBA" id="ARBA00022692"/>
    </source>
</evidence>
<feature type="transmembrane region" description="Helical" evidence="7">
    <location>
        <begin position="141"/>
        <end position="163"/>
    </location>
</feature>
<dbReference type="PANTHER" id="PTHR20855:SF96">
    <property type="entry name" value="PROGESTIN AND ADIPOQ RECEPTOR FAMILY MEMBER VII, A"/>
    <property type="match status" value="1"/>
</dbReference>
<dbReference type="GO" id="GO:0003707">
    <property type="term" value="F:nuclear steroid receptor activity"/>
    <property type="evidence" value="ECO:0007669"/>
    <property type="project" value="TreeGrafter"/>
</dbReference>
<feature type="transmembrane region" description="Helical" evidence="7">
    <location>
        <begin position="175"/>
        <end position="195"/>
    </location>
</feature>
<accession>A0A3B3SXA8</accession>
<reference evidence="8" key="2">
    <citation type="submission" date="2025-09" db="UniProtKB">
        <authorList>
            <consortium name="Ensembl"/>
        </authorList>
    </citation>
    <scope>IDENTIFICATION</scope>
</reference>
<evidence type="ECO:0000256" key="2">
    <source>
        <dbReference type="ARBA" id="ARBA00007018"/>
    </source>
</evidence>
<feature type="binding site" evidence="6">
    <location>
        <position position="126"/>
    </location>
    <ligand>
        <name>Zn(2+)</name>
        <dbReference type="ChEBI" id="CHEBI:29105"/>
    </ligand>
</feature>
<feature type="transmembrane region" description="Helical" evidence="7">
    <location>
        <begin position="241"/>
        <end position="260"/>
    </location>
</feature>
<keyword evidence="4 7" id="KW-1133">Transmembrane helix</keyword>
<evidence type="ECO:0000256" key="6">
    <source>
        <dbReference type="PIRSR" id="PIRSR604254-1"/>
    </source>
</evidence>
<evidence type="ECO:0000256" key="7">
    <source>
        <dbReference type="SAM" id="Phobius"/>
    </source>
</evidence>
<feature type="binding site" evidence="6">
    <location>
        <position position="282"/>
    </location>
    <ligand>
        <name>Zn(2+)</name>
        <dbReference type="ChEBI" id="CHEBI:29105"/>
    </ligand>
</feature>
<keyword evidence="6" id="KW-0862">Zinc</keyword>
<keyword evidence="6" id="KW-0479">Metal-binding</keyword>
<dbReference type="GO" id="GO:0005496">
    <property type="term" value="F:steroid binding"/>
    <property type="evidence" value="ECO:0007669"/>
    <property type="project" value="TreeGrafter"/>
</dbReference>
<feature type="binding site" evidence="6">
    <location>
        <position position="278"/>
    </location>
    <ligand>
        <name>Zn(2+)</name>
        <dbReference type="ChEBI" id="CHEBI:29105"/>
    </ligand>
</feature>
<dbReference type="GeneTree" id="ENSGT00940000166598"/>
<keyword evidence="5 7" id="KW-0472">Membrane</keyword>
<dbReference type="GO" id="GO:0046872">
    <property type="term" value="F:metal ion binding"/>
    <property type="evidence" value="ECO:0007669"/>
    <property type="project" value="UniProtKB-KW"/>
</dbReference>
<feature type="transmembrane region" description="Helical" evidence="7">
    <location>
        <begin position="74"/>
        <end position="94"/>
    </location>
</feature>
<evidence type="ECO:0000256" key="4">
    <source>
        <dbReference type="ARBA" id="ARBA00022989"/>
    </source>
</evidence>
<feature type="transmembrane region" description="Helical" evidence="7">
    <location>
        <begin position="106"/>
        <end position="129"/>
    </location>
</feature>
<dbReference type="GO" id="GO:0005886">
    <property type="term" value="C:plasma membrane"/>
    <property type="evidence" value="ECO:0007669"/>
    <property type="project" value="TreeGrafter"/>
</dbReference>
<dbReference type="STRING" id="1676925.ENSPKIP00000034878"/>
<dbReference type="PANTHER" id="PTHR20855">
    <property type="entry name" value="ADIPOR/PROGESTIN RECEPTOR-RELATED"/>
    <property type="match status" value="1"/>
</dbReference>
<evidence type="ECO:0000313" key="9">
    <source>
        <dbReference type="Proteomes" id="UP000261540"/>
    </source>
</evidence>
<keyword evidence="3 7" id="KW-0812">Transmembrane</keyword>
<dbReference type="Proteomes" id="UP000261540">
    <property type="component" value="Unplaced"/>
</dbReference>
<comment type="subcellular location">
    <subcellularLocation>
        <location evidence="1">Membrane</location>
        <topology evidence="1">Multi-pass membrane protein</topology>
    </subcellularLocation>
</comment>
<dbReference type="Pfam" id="PF03006">
    <property type="entry name" value="HlyIII"/>
    <property type="match status" value="1"/>
</dbReference>
<dbReference type="Ensembl" id="ENSPKIT00000015803.1">
    <property type="protein sequence ID" value="ENSPKIP00000034878.1"/>
    <property type="gene ID" value="ENSPKIG00000014044.1"/>
</dbReference>
<evidence type="ECO:0000256" key="1">
    <source>
        <dbReference type="ARBA" id="ARBA00004141"/>
    </source>
</evidence>
<reference evidence="8" key="1">
    <citation type="submission" date="2025-08" db="UniProtKB">
        <authorList>
            <consortium name="Ensembl"/>
        </authorList>
    </citation>
    <scope>IDENTIFICATION</scope>
</reference>
<organism evidence="8 9">
    <name type="scientific">Paramormyrops kingsleyae</name>
    <dbReference type="NCBI Taxonomy" id="1676925"/>
    <lineage>
        <taxon>Eukaryota</taxon>
        <taxon>Metazoa</taxon>
        <taxon>Chordata</taxon>
        <taxon>Craniata</taxon>
        <taxon>Vertebrata</taxon>
        <taxon>Euteleostomi</taxon>
        <taxon>Actinopterygii</taxon>
        <taxon>Neopterygii</taxon>
        <taxon>Teleostei</taxon>
        <taxon>Osteoglossocephala</taxon>
        <taxon>Osteoglossomorpha</taxon>
        <taxon>Osteoglossiformes</taxon>
        <taxon>Mormyridae</taxon>
        <taxon>Paramormyrops</taxon>
    </lineage>
</organism>
<comment type="similarity">
    <text evidence="2">Belongs to the ADIPOR family.</text>
</comment>
<name>A0A3B3SXA8_9TELE</name>
<protein>
    <submittedName>
        <fullName evidence="8">Progestin and adipoQ receptor family member VII, a</fullName>
    </submittedName>
</protein>
<evidence type="ECO:0000313" key="8">
    <source>
        <dbReference type="Ensembl" id="ENSPKIP00000034878.1"/>
    </source>
</evidence>